<accession>A0ABT2JIL9</accession>
<evidence type="ECO:0000313" key="2">
    <source>
        <dbReference type="Proteomes" id="UP001156441"/>
    </source>
</evidence>
<name>A0ABT2JIL9_9PSEU</name>
<dbReference type="GO" id="GO:0032259">
    <property type="term" value="P:methylation"/>
    <property type="evidence" value="ECO:0007669"/>
    <property type="project" value="UniProtKB-KW"/>
</dbReference>
<keyword evidence="2" id="KW-1185">Reference proteome</keyword>
<organism evidence="1 2">
    <name type="scientific">Actinophytocola gossypii</name>
    <dbReference type="NCBI Taxonomy" id="2812003"/>
    <lineage>
        <taxon>Bacteria</taxon>
        <taxon>Bacillati</taxon>
        <taxon>Actinomycetota</taxon>
        <taxon>Actinomycetes</taxon>
        <taxon>Pseudonocardiales</taxon>
        <taxon>Pseudonocardiaceae</taxon>
    </lineage>
</organism>
<proteinExistence type="predicted"/>
<gene>
    <name evidence="1" type="ORF">JT362_31895</name>
</gene>
<dbReference type="CDD" id="cd02440">
    <property type="entry name" value="AdoMet_MTases"/>
    <property type="match status" value="1"/>
</dbReference>
<dbReference type="SUPFAM" id="SSF53335">
    <property type="entry name" value="S-adenosyl-L-methionine-dependent methyltransferases"/>
    <property type="match status" value="1"/>
</dbReference>
<dbReference type="RefSeq" id="WP_260195640.1">
    <property type="nucleotide sequence ID" value="NZ_JAFFZE010000027.1"/>
</dbReference>
<protein>
    <submittedName>
        <fullName evidence="1">Methyltransferase domain-containing protein</fullName>
    </submittedName>
</protein>
<comment type="caution">
    <text evidence="1">The sequence shown here is derived from an EMBL/GenBank/DDBJ whole genome shotgun (WGS) entry which is preliminary data.</text>
</comment>
<dbReference type="Proteomes" id="UP001156441">
    <property type="component" value="Unassembled WGS sequence"/>
</dbReference>
<evidence type="ECO:0000313" key="1">
    <source>
        <dbReference type="EMBL" id="MCT2587732.1"/>
    </source>
</evidence>
<keyword evidence="1" id="KW-0489">Methyltransferase</keyword>
<dbReference type="Pfam" id="PF13489">
    <property type="entry name" value="Methyltransf_23"/>
    <property type="match status" value="1"/>
</dbReference>
<dbReference type="PANTHER" id="PTHR43861">
    <property type="entry name" value="TRANS-ACONITATE 2-METHYLTRANSFERASE-RELATED"/>
    <property type="match status" value="1"/>
</dbReference>
<dbReference type="InterPro" id="IPR029063">
    <property type="entry name" value="SAM-dependent_MTases_sf"/>
</dbReference>
<dbReference type="EMBL" id="JAFFZE010000027">
    <property type="protein sequence ID" value="MCT2587732.1"/>
    <property type="molecule type" value="Genomic_DNA"/>
</dbReference>
<dbReference type="GO" id="GO:0008168">
    <property type="term" value="F:methyltransferase activity"/>
    <property type="evidence" value="ECO:0007669"/>
    <property type="project" value="UniProtKB-KW"/>
</dbReference>
<reference evidence="1 2" key="1">
    <citation type="submission" date="2021-02" db="EMBL/GenBank/DDBJ databases">
        <title>Actinophytocola xerophila sp. nov., isolated from soil of cotton cropping field.</title>
        <authorList>
            <person name="Huang R."/>
            <person name="Chen X."/>
            <person name="Ge X."/>
            <person name="Liu W."/>
        </authorList>
    </citation>
    <scope>NUCLEOTIDE SEQUENCE [LARGE SCALE GENOMIC DNA]</scope>
    <source>
        <strain evidence="1 2">S1-96</strain>
    </source>
</reference>
<dbReference type="Gene3D" id="3.40.50.150">
    <property type="entry name" value="Vaccinia Virus protein VP39"/>
    <property type="match status" value="1"/>
</dbReference>
<keyword evidence="1" id="KW-0808">Transferase</keyword>
<sequence length="267" mass="28735">MTYLLPRTSTEYRRLRTQARIWEPATTRLLDQVGVAPGARCLDVGCGPGEVMRLLAQRVGPSGSVTGVDLDGRIGAEAVAVLRSEVDAEVSFVEGDVHALDLGRFDVVYVRLVLMHLPDPVALLRRLWELVAPGGVLVAQDYDTAGMASMPRLPCWDEFERVMDGVYERTGGDPRCGLRLPAHFVAAGVGAPDGTDVSGVLLPLADTEEFLQRSYASTLPAAIRLGITTEEAGERCLAGFAEAAGSRANYVRLPTLVGVYRRRSVAA</sequence>